<keyword evidence="4 5" id="KW-0472">Membrane</keyword>
<feature type="domain" description="ABC-2 type transporter transmembrane" evidence="6">
    <location>
        <begin position="26"/>
        <end position="150"/>
    </location>
</feature>
<evidence type="ECO:0000259" key="6">
    <source>
        <dbReference type="Pfam" id="PF12698"/>
    </source>
</evidence>
<comment type="caution">
    <text evidence="7">The sequence shown here is derived from an EMBL/GenBank/DDBJ whole genome shotgun (WGS) entry which is preliminary data.</text>
</comment>
<organism evidence="7 8">
    <name type="scientific">Microtetraspora glauca</name>
    <dbReference type="NCBI Taxonomy" id="1996"/>
    <lineage>
        <taxon>Bacteria</taxon>
        <taxon>Bacillati</taxon>
        <taxon>Actinomycetota</taxon>
        <taxon>Actinomycetes</taxon>
        <taxon>Streptosporangiales</taxon>
        <taxon>Streptosporangiaceae</taxon>
        <taxon>Microtetraspora</taxon>
    </lineage>
</organism>
<dbReference type="InterPro" id="IPR013525">
    <property type="entry name" value="ABC2_TM"/>
</dbReference>
<name>A0ABV3G7A0_MICGL</name>
<feature type="transmembrane region" description="Helical" evidence="5">
    <location>
        <begin position="653"/>
        <end position="678"/>
    </location>
</feature>
<evidence type="ECO:0000256" key="5">
    <source>
        <dbReference type="SAM" id="Phobius"/>
    </source>
</evidence>
<evidence type="ECO:0000256" key="4">
    <source>
        <dbReference type="ARBA" id="ARBA00023136"/>
    </source>
</evidence>
<dbReference type="InterPro" id="IPR017500">
    <property type="entry name" value="Phage_infect_YhgE_N"/>
</dbReference>
<feature type="transmembrane region" description="Helical" evidence="5">
    <location>
        <begin position="738"/>
        <end position="761"/>
    </location>
</feature>
<evidence type="ECO:0000313" key="8">
    <source>
        <dbReference type="Proteomes" id="UP001551675"/>
    </source>
</evidence>
<protein>
    <submittedName>
        <fullName evidence="7">YhgE/Pip domain-containing protein</fullName>
    </submittedName>
</protein>
<dbReference type="PANTHER" id="PTHR43077">
    <property type="entry name" value="TRANSPORT PERMEASE YVFS-RELATED"/>
    <property type="match status" value="1"/>
</dbReference>
<feature type="transmembrane region" description="Helical" evidence="5">
    <location>
        <begin position="21"/>
        <end position="45"/>
    </location>
</feature>
<dbReference type="InterPro" id="IPR023908">
    <property type="entry name" value="xxxLxxG_rpt"/>
</dbReference>
<reference evidence="7 8" key="1">
    <citation type="submission" date="2024-06" db="EMBL/GenBank/DDBJ databases">
        <title>The Natural Products Discovery Center: Release of the First 8490 Sequenced Strains for Exploring Actinobacteria Biosynthetic Diversity.</title>
        <authorList>
            <person name="Kalkreuter E."/>
            <person name="Kautsar S.A."/>
            <person name="Yang D."/>
            <person name="Bader C.D."/>
            <person name="Teijaro C.N."/>
            <person name="Fluegel L."/>
            <person name="Davis C.M."/>
            <person name="Simpson J.R."/>
            <person name="Lauterbach L."/>
            <person name="Steele A.D."/>
            <person name="Gui C."/>
            <person name="Meng S."/>
            <person name="Li G."/>
            <person name="Viehrig K."/>
            <person name="Ye F."/>
            <person name="Su P."/>
            <person name="Kiefer A.F."/>
            <person name="Nichols A."/>
            <person name="Cepeda A.J."/>
            <person name="Yan W."/>
            <person name="Fan B."/>
            <person name="Jiang Y."/>
            <person name="Adhikari A."/>
            <person name="Zheng C.-J."/>
            <person name="Schuster L."/>
            <person name="Cowan T.M."/>
            <person name="Smanski M.J."/>
            <person name="Chevrette M.G."/>
            <person name="De Carvalho L.P.S."/>
            <person name="Shen B."/>
        </authorList>
    </citation>
    <scope>NUCLEOTIDE SEQUENCE [LARGE SCALE GENOMIC DNA]</scope>
    <source>
        <strain evidence="7 8">NPDC050100</strain>
    </source>
</reference>
<evidence type="ECO:0000256" key="3">
    <source>
        <dbReference type="ARBA" id="ARBA00022989"/>
    </source>
</evidence>
<dbReference type="InterPro" id="IPR051328">
    <property type="entry name" value="T7SS_ABC-Transporter"/>
</dbReference>
<feature type="transmembrane region" description="Helical" evidence="5">
    <location>
        <begin position="685"/>
        <end position="704"/>
    </location>
</feature>
<keyword evidence="8" id="KW-1185">Reference proteome</keyword>
<keyword evidence="3 5" id="KW-1133">Transmembrane helix</keyword>
<dbReference type="Gene3D" id="3.40.1710.10">
    <property type="entry name" value="abc type-2 transporter like domain"/>
    <property type="match status" value="1"/>
</dbReference>
<keyword evidence="2 5" id="KW-0812">Transmembrane</keyword>
<dbReference type="EMBL" id="JBFALK010000001">
    <property type="protein sequence ID" value="MEV0967494.1"/>
    <property type="molecule type" value="Genomic_DNA"/>
</dbReference>
<evidence type="ECO:0000256" key="1">
    <source>
        <dbReference type="ARBA" id="ARBA00004141"/>
    </source>
</evidence>
<dbReference type="PANTHER" id="PTHR43077:SF5">
    <property type="entry name" value="PHAGE INFECTION PROTEIN"/>
    <property type="match status" value="1"/>
</dbReference>
<dbReference type="RefSeq" id="WP_358129289.1">
    <property type="nucleotide sequence ID" value="NZ_JBFALK010000001.1"/>
</dbReference>
<evidence type="ECO:0000256" key="2">
    <source>
        <dbReference type="ARBA" id="ARBA00022692"/>
    </source>
</evidence>
<feature type="transmembrane region" description="Helical" evidence="5">
    <location>
        <begin position="583"/>
        <end position="603"/>
    </location>
</feature>
<feature type="domain" description="ABC-2 type transporter transmembrane" evidence="6">
    <location>
        <begin position="570"/>
        <end position="758"/>
    </location>
</feature>
<dbReference type="NCBIfam" id="TIGR03057">
    <property type="entry name" value="xxxLxxG_by_4"/>
    <property type="match status" value="2"/>
</dbReference>
<proteinExistence type="predicted"/>
<dbReference type="Proteomes" id="UP001551675">
    <property type="component" value="Unassembled WGS sequence"/>
</dbReference>
<dbReference type="Pfam" id="PF12698">
    <property type="entry name" value="ABC2_membrane_3"/>
    <property type="match status" value="2"/>
</dbReference>
<sequence>MKPLPLHLGRLELRRFTRSRLTRAALVGVVMLPLLYAGLYLWSFWDPQGNLKNIPVALVVEDRPATVDGTTVSAGRDLAEELQDREVFSWHRTDAAEADQGMRDGTYYLSLTIPRDFSANLTSPSGDGEPRPAWLGVRVDTGRSYIMRTISDAVFDEVKAAVDRSAVKGYLDQVFLSFADLHDATAEAADGAGRLHDGSATAREGAATLNKGLGSAQSAVRKLSTGATTLQDGSGTLARGLGDAYKGSARLTSGLATAGKGAADLRAGLSSLDKGAAKLAEGNRQAYESVHALSPTINRAADTYVPILTENGPAIRSAALAVAEGADTIAKALGDLPDSVRSQAGEAQRHLRAVERWLDGHPDADPELRSLVSRASGSAGELAGTAGRLQDRVAAQSGAVDDLARKARALADDARALAEAAPALGSRLDKARDDFNTLDGGLKRLTKGASDLHDGTGKALKGATSLASGVGELGNGAKTLSAGLRTLDSGADRLTAGLGTLASGAGRLGDGIGELRGGAGKLDSGLGELADGSGELAAKLGDGAARIPSYDAAGRDSRTDMMSEPVRLDTEVDNEVPNYGTGFAPFFVPLALWVGAMVTYMVLRPLNPRLLAGSAPAWRTALAGWLPGVAMGTLQVAVLLGVLRFGLGLEARNWAGVAAFLLLTVAAFLAIVQAVNALAGPPARVLVLALLMLQLTSAAGTYPIETSPGFFQTISPWLPMSWVVAGMRRLISGGDPAVVWQACGVLSIFVVAGLALTMVAVRRGRTWTMRRLKPELAL</sequence>
<dbReference type="NCBIfam" id="TIGR03061">
    <property type="entry name" value="pip_yhgE_Nterm"/>
    <property type="match status" value="1"/>
</dbReference>
<accession>A0ABV3G7A0</accession>
<dbReference type="NCBIfam" id="TIGR03062">
    <property type="entry name" value="pip_yhgE_Cterm"/>
    <property type="match status" value="1"/>
</dbReference>
<evidence type="ECO:0000313" key="7">
    <source>
        <dbReference type="EMBL" id="MEV0967494.1"/>
    </source>
</evidence>
<comment type="subcellular location">
    <subcellularLocation>
        <location evidence="1">Membrane</location>
        <topology evidence="1">Multi-pass membrane protein</topology>
    </subcellularLocation>
</comment>
<dbReference type="InterPro" id="IPR017501">
    <property type="entry name" value="Phage_infect_YhgE_C"/>
</dbReference>
<gene>
    <name evidence="7" type="ORF">AB0I59_02570</name>
</gene>
<feature type="transmembrane region" description="Helical" evidence="5">
    <location>
        <begin position="624"/>
        <end position="647"/>
    </location>
</feature>